<dbReference type="InterPro" id="IPR007621">
    <property type="entry name" value="TPM_dom"/>
</dbReference>
<protein>
    <recommendedName>
        <fullName evidence="2">TPM domain-containing protein</fullName>
    </recommendedName>
</protein>
<accession>A0ABX0UGX0</accession>
<dbReference type="PANTHER" id="PTHR30373">
    <property type="entry name" value="UPF0603 PROTEIN YGCG"/>
    <property type="match status" value="1"/>
</dbReference>
<feature type="domain" description="TPM" evidence="2">
    <location>
        <begin position="50"/>
        <end position="174"/>
    </location>
</feature>
<reference evidence="3 4" key="1">
    <citation type="submission" date="2020-03" db="EMBL/GenBank/DDBJ databases">
        <title>Genomic Encyclopedia of Type Strains, Phase IV (KMG-IV): sequencing the most valuable type-strain genomes for metagenomic binning, comparative biology and taxonomic classification.</title>
        <authorList>
            <person name="Goeker M."/>
        </authorList>
    </citation>
    <scope>NUCLEOTIDE SEQUENCE [LARGE SCALE GENOMIC DNA]</scope>
    <source>
        <strain evidence="3 4">DSM 101599</strain>
    </source>
</reference>
<evidence type="ECO:0000256" key="1">
    <source>
        <dbReference type="SAM" id="SignalP"/>
    </source>
</evidence>
<gene>
    <name evidence="3" type="ORF">FHR24_003126</name>
</gene>
<dbReference type="RefSeq" id="WP_167191110.1">
    <property type="nucleotide sequence ID" value="NZ_JAASQL010000018.1"/>
</dbReference>
<name>A0ABX0UGX0_9FLAO</name>
<evidence type="ECO:0000259" key="2">
    <source>
        <dbReference type="Pfam" id="PF04536"/>
    </source>
</evidence>
<keyword evidence="1" id="KW-0732">Signal</keyword>
<feature type="chain" id="PRO_5047072035" description="TPM domain-containing protein" evidence="1">
    <location>
        <begin position="23"/>
        <end position="177"/>
    </location>
</feature>
<evidence type="ECO:0000313" key="3">
    <source>
        <dbReference type="EMBL" id="NIJ46631.1"/>
    </source>
</evidence>
<dbReference type="Pfam" id="PF04536">
    <property type="entry name" value="TPM_phosphatase"/>
    <property type="match status" value="1"/>
</dbReference>
<dbReference type="PANTHER" id="PTHR30373:SF2">
    <property type="entry name" value="UPF0603 PROTEIN YGCG"/>
    <property type="match status" value="1"/>
</dbReference>
<feature type="signal peptide" evidence="1">
    <location>
        <begin position="1"/>
        <end position="22"/>
    </location>
</feature>
<dbReference type="EMBL" id="JAASQL010000018">
    <property type="protein sequence ID" value="NIJ46631.1"/>
    <property type="molecule type" value="Genomic_DNA"/>
</dbReference>
<proteinExistence type="predicted"/>
<keyword evidence="4" id="KW-1185">Reference proteome</keyword>
<evidence type="ECO:0000313" key="4">
    <source>
        <dbReference type="Proteomes" id="UP000745859"/>
    </source>
</evidence>
<sequence length="177" mass="20594">MKTRKIKINLFLILLISITSLCNSQSIEKETRNLFFAPLKKEFPIPLGFINDFENILTKEERRELNNIISNFEKSSSNEIAIITINSIKPYTDIKQFTEDLSNEWGVGKKNKKNGLTILFSKNLRKIQISTGLNTEKIITNEICKNVIDYEIIPEFKKGKYYSGIRKGLMKLIEKWK</sequence>
<comment type="caution">
    <text evidence="3">The sequence shown here is derived from an EMBL/GenBank/DDBJ whole genome shotgun (WGS) entry which is preliminary data.</text>
</comment>
<organism evidence="3 4">
    <name type="scientific">Wenyingzhuangia heitensis</name>
    <dbReference type="NCBI Taxonomy" id="1487859"/>
    <lineage>
        <taxon>Bacteria</taxon>
        <taxon>Pseudomonadati</taxon>
        <taxon>Bacteroidota</taxon>
        <taxon>Flavobacteriia</taxon>
        <taxon>Flavobacteriales</taxon>
        <taxon>Flavobacteriaceae</taxon>
        <taxon>Wenyingzhuangia</taxon>
    </lineage>
</organism>
<dbReference type="Proteomes" id="UP000745859">
    <property type="component" value="Unassembled WGS sequence"/>
</dbReference>
<dbReference type="Gene3D" id="3.10.310.50">
    <property type="match status" value="1"/>
</dbReference>